<feature type="transmembrane region" description="Helical" evidence="8">
    <location>
        <begin position="84"/>
        <end position="101"/>
    </location>
</feature>
<feature type="transmembrane region" description="Helical" evidence="8">
    <location>
        <begin position="136"/>
        <end position="154"/>
    </location>
</feature>
<evidence type="ECO:0000256" key="7">
    <source>
        <dbReference type="ARBA" id="ARBA00023136"/>
    </source>
</evidence>
<dbReference type="Proteomes" id="UP000176815">
    <property type="component" value="Unassembled WGS sequence"/>
</dbReference>
<dbReference type="EMBL" id="MEWG01000026">
    <property type="protein sequence ID" value="OGC77120.1"/>
    <property type="molecule type" value="Genomic_DNA"/>
</dbReference>
<accession>A0A1F4X5Z5</accession>
<feature type="transmembrane region" description="Helical" evidence="8">
    <location>
        <begin position="316"/>
        <end position="340"/>
    </location>
</feature>
<dbReference type="GO" id="GO:0009103">
    <property type="term" value="P:lipopolysaccharide biosynthetic process"/>
    <property type="evidence" value="ECO:0007669"/>
    <property type="project" value="UniProtKB-ARBA"/>
</dbReference>
<dbReference type="GO" id="GO:0005886">
    <property type="term" value="C:plasma membrane"/>
    <property type="evidence" value="ECO:0007669"/>
    <property type="project" value="UniProtKB-SubCell"/>
</dbReference>
<organism evidence="10 11">
    <name type="scientific">candidate division WWE3 bacterium RIFOXYD1_FULL_39_9</name>
    <dbReference type="NCBI Taxonomy" id="1802649"/>
    <lineage>
        <taxon>Bacteria</taxon>
        <taxon>Katanobacteria</taxon>
    </lineage>
</organism>
<feature type="transmembrane region" description="Helical" evidence="8">
    <location>
        <begin position="391"/>
        <end position="409"/>
    </location>
</feature>
<feature type="transmembrane region" description="Helical" evidence="8">
    <location>
        <begin position="213"/>
        <end position="235"/>
    </location>
</feature>
<evidence type="ECO:0000256" key="8">
    <source>
        <dbReference type="SAM" id="Phobius"/>
    </source>
</evidence>
<keyword evidence="5 8" id="KW-0812">Transmembrane</keyword>
<evidence type="ECO:0000256" key="6">
    <source>
        <dbReference type="ARBA" id="ARBA00022989"/>
    </source>
</evidence>
<keyword evidence="6 8" id="KW-1133">Transmembrane helix</keyword>
<evidence type="ECO:0000256" key="5">
    <source>
        <dbReference type="ARBA" id="ARBA00022692"/>
    </source>
</evidence>
<protein>
    <recommendedName>
        <fullName evidence="9">Glycosyltransferase RgtA/B/C/D-like domain-containing protein</fullName>
    </recommendedName>
</protein>
<sequence>MKLLKSFRSKSYNIPLISILFVGFILRFINLGYSDFQGDEIKALYLPDPGQSSLEFLMDQRKGPLQFLITFVLKFFNNDYSNQFLIRLPFALAGFLSVYFFYKLVAKIFGNKIGLFASFFLATNGFFVAFSRIVQYQSFVILFSILALYFIVLANKDPRYKLRGVYLAFIMLAISVLSHYDGLFIAPVFAFYLYKWLVSKEIGISIKHKIMHILISGMIFTIMVAVFYIPFALSISTSTVDYWEGRLSGAVSSKLSSSLYLFTVYQPIYVIHIYTLLLAAGIALVILYALTTVLIKIFKKYKQDFRYLSKLKDFRHFLIGTGLSVDLIPVLIWLVLGVYIWEKVVYIPGTHIYTYLLPLFIALGFGVVFIENSSIKIAQFIKLRQLIIAKDIVLSIIFVFIALQSYAIFVDNISEYPWEEEKFYIWTLSKPTPVFHLSMFGFPYYRDWESIASFVREHPDVPAYSTNERESISRYHVHLRKDADQAGFYIFIVNPQSFTNEILSQKALYWANKHAPVYTHSRSGKDLVTVYLMPSGSLEDLKLQGY</sequence>
<keyword evidence="7 8" id="KW-0472">Membrane</keyword>
<evidence type="ECO:0000256" key="2">
    <source>
        <dbReference type="ARBA" id="ARBA00022475"/>
    </source>
</evidence>
<evidence type="ECO:0000313" key="10">
    <source>
        <dbReference type="EMBL" id="OGC77120.1"/>
    </source>
</evidence>
<evidence type="ECO:0000256" key="1">
    <source>
        <dbReference type="ARBA" id="ARBA00004651"/>
    </source>
</evidence>
<dbReference type="InterPro" id="IPR038731">
    <property type="entry name" value="RgtA/B/C-like"/>
</dbReference>
<keyword evidence="4" id="KW-0808">Transferase</keyword>
<comment type="caution">
    <text evidence="10">The sequence shown here is derived from an EMBL/GenBank/DDBJ whole genome shotgun (WGS) entry which is preliminary data.</text>
</comment>
<proteinExistence type="predicted"/>
<name>A0A1F4X5Z5_UNCKA</name>
<feature type="domain" description="Glycosyltransferase RgtA/B/C/D-like" evidence="9">
    <location>
        <begin position="66"/>
        <end position="225"/>
    </location>
</feature>
<feature type="transmembrane region" description="Helical" evidence="8">
    <location>
        <begin position="113"/>
        <end position="130"/>
    </location>
</feature>
<dbReference type="AlphaFoldDB" id="A0A1F4X5Z5"/>
<feature type="transmembrane region" description="Helical" evidence="8">
    <location>
        <begin position="352"/>
        <end position="370"/>
    </location>
</feature>
<dbReference type="PANTHER" id="PTHR33908:SF11">
    <property type="entry name" value="MEMBRANE PROTEIN"/>
    <property type="match status" value="1"/>
</dbReference>
<evidence type="ECO:0000259" key="9">
    <source>
        <dbReference type="Pfam" id="PF13231"/>
    </source>
</evidence>
<feature type="transmembrane region" description="Helical" evidence="8">
    <location>
        <begin position="12"/>
        <end position="29"/>
    </location>
</feature>
<dbReference type="PANTHER" id="PTHR33908">
    <property type="entry name" value="MANNOSYLTRANSFERASE YKCB-RELATED"/>
    <property type="match status" value="1"/>
</dbReference>
<dbReference type="Pfam" id="PF13231">
    <property type="entry name" value="PMT_2"/>
    <property type="match status" value="1"/>
</dbReference>
<comment type="subcellular location">
    <subcellularLocation>
        <location evidence="1">Cell membrane</location>
        <topology evidence="1">Multi-pass membrane protein</topology>
    </subcellularLocation>
</comment>
<reference evidence="10 11" key="1">
    <citation type="journal article" date="2016" name="Nat. Commun.">
        <title>Thousands of microbial genomes shed light on interconnected biogeochemical processes in an aquifer system.</title>
        <authorList>
            <person name="Anantharaman K."/>
            <person name="Brown C.T."/>
            <person name="Hug L.A."/>
            <person name="Sharon I."/>
            <person name="Castelle C.J."/>
            <person name="Probst A.J."/>
            <person name="Thomas B.C."/>
            <person name="Singh A."/>
            <person name="Wilkins M.J."/>
            <person name="Karaoz U."/>
            <person name="Brodie E.L."/>
            <person name="Williams K.H."/>
            <person name="Hubbard S.S."/>
            <person name="Banfield J.F."/>
        </authorList>
    </citation>
    <scope>NUCLEOTIDE SEQUENCE [LARGE SCALE GENOMIC DNA]</scope>
</reference>
<evidence type="ECO:0000313" key="11">
    <source>
        <dbReference type="Proteomes" id="UP000176815"/>
    </source>
</evidence>
<keyword evidence="2" id="KW-1003">Cell membrane</keyword>
<feature type="transmembrane region" description="Helical" evidence="8">
    <location>
        <begin position="166"/>
        <end position="193"/>
    </location>
</feature>
<keyword evidence="3" id="KW-0328">Glycosyltransferase</keyword>
<dbReference type="GO" id="GO:0016763">
    <property type="term" value="F:pentosyltransferase activity"/>
    <property type="evidence" value="ECO:0007669"/>
    <property type="project" value="TreeGrafter"/>
</dbReference>
<dbReference type="InterPro" id="IPR050297">
    <property type="entry name" value="LipidA_mod_glycosyltrf_83"/>
</dbReference>
<gene>
    <name evidence="10" type="ORF">A2619_00370</name>
</gene>
<feature type="transmembrane region" description="Helical" evidence="8">
    <location>
        <begin position="271"/>
        <end position="295"/>
    </location>
</feature>
<evidence type="ECO:0000256" key="4">
    <source>
        <dbReference type="ARBA" id="ARBA00022679"/>
    </source>
</evidence>
<evidence type="ECO:0000256" key="3">
    <source>
        <dbReference type="ARBA" id="ARBA00022676"/>
    </source>
</evidence>